<comment type="caution">
    <text evidence="3">The sequence shown here is derived from an EMBL/GenBank/DDBJ whole genome shotgun (WGS) entry which is preliminary data.</text>
</comment>
<dbReference type="Proteomes" id="UP000664654">
    <property type="component" value="Unassembled WGS sequence"/>
</dbReference>
<name>A0A939DM41_9ALTE</name>
<dbReference type="Pfam" id="PF00144">
    <property type="entry name" value="Beta-lactamase"/>
    <property type="match status" value="1"/>
</dbReference>
<dbReference type="InterPro" id="IPR012338">
    <property type="entry name" value="Beta-lactam/transpept-like"/>
</dbReference>
<dbReference type="EMBL" id="JAFKCV010000002">
    <property type="protein sequence ID" value="MBN7824650.1"/>
    <property type="molecule type" value="Genomic_DNA"/>
</dbReference>
<feature type="signal peptide" evidence="1">
    <location>
        <begin position="1"/>
        <end position="28"/>
    </location>
</feature>
<protein>
    <submittedName>
        <fullName evidence="3">Beta-lactamase family protein</fullName>
    </submittedName>
</protein>
<dbReference type="SUPFAM" id="SSF56601">
    <property type="entry name" value="beta-lactamase/transpeptidase-like"/>
    <property type="match status" value="1"/>
</dbReference>
<keyword evidence="4" id="KW-1185">Reference proteome</keyword>
<proteinExistence type="predicted"/>
<dbReference type="Gene3D" id="3.40.710.10">
    <property type="entry name" value="DD-peptidase/beta-lactamase superfamily"/>
    <property type="match status" value="1"/>
</dbReference>
<dbReference type="RefSeq" id="WP_206572746.1">
    <property type="nucleotide sequence ID" value="NZ_JAFKCV010000002.1"/>
</dbReference>
<evidence type="ECO:0000313" key="3">
    <source>
        <dbReference type="EMBL" id="MBN7824650.1"/>
    </source>
</evidence>
<dbReference type="PANTHER" id="PTHR46825">
    <property type="entry name" value="D-ALANYL-D-ALANINE-CARBOXYPEPTIDASE/ENDOPEPTIDASE AMPH"/>
    <property type="match status" value="1"/>
</dbReference>
<feature type="chain" id="PRO_5037714511" evidence="1">
    <location>
        <begin position="29"/>
        <end position="481"/>
    </location>
</feature>
<sequence>MKISLSAMPKLMLLLLFVPLLSEATARAQIPEAEIDNLFASYTEDTPGMAVAIVKNGEILFRKGYGLANLEYDIPITAQTVFNVGSVSKQFTAFAIYLLAEQGKLSLDDDIRHYLPEMPDFGKPITIKHLCYHTSGLKEPLALLSFAGWRMDDYISMAQVIQLLSRQTSLNFETGTAFRYSNANYVLLAEIVARVSGESFADFTRKNIFEPLGMQQSQFYDDNERLIKNRAYSYDFEDGEFKKEKLNAAYVGSTALYTTAEDLAKWNANFYDPKVGSQGLLEKFNALATLDDGTPALLSAELNIQHAKGQFYRHYRGIETYIHTGGDAFFRSFFGRFPGEDLSIIVLSNSPHFVAFPTGIKLLEILVGDKMPPVPEDAPATPALPAQSSDPVAKPELTQYQGRFFSNELNSTFDVTLQEKQLWLRHFRLQPIPLQPLPDKAGFSGRNYYPFSLYFHKDKQGEVQQMEVQDFRGEKLIFEKL</sequence>
<gene>
    <name evidence="3" type="ORF">J0A66_05355</name>
</gene>
<accession>A0A939DM41</accession>
<evidence type="ECO:0000313" key="4">
    <source>
        <dbReference type="Proteomes" id="UP000664654"/>
    </source>
</evidence>
<dbReference type="InterPro" id="IPR050491">
    <property type="entry name" value="AmpC-like"/>
</dbReference>
<dbReference type="InterPro" id="IPR001466">
    <property type="entry name" value="Beta-lactam-related"/>
</dbReference>
<evidence type="ECO:0000256" key="1">
    <source>
        <dbReference type="SAM" id="SignalP"/>
    </source>
</evidence>
<dbReference type="AlphaFoldDB" id="A0A939DM41"/>
<dbReference type="PANTHER" id="PTHR46825:SF9">
    <property type="entry name" value="BETA-LACTAMASE-RELATED DOMAIN-CONTAINING PROTEIN"/>
    <property type="match status" value="1"/>
</dbReference>
<keyword evidence="1" id="KW-0732">Signal</keyword>
<organism evidence="3 4">
    <name type="scientific">Bowmanella dokdonensis</name>
    <dbReference type="NCBI Taxonomy" id="751969"/>
    <lineage>
        <taxon>Bacteria</taxon>
        <taxon>Pseudomonadati</taxon>
        <taxon>Pseudomonadota</taxon>
        <taxon>Gammaproteobacteria</taxon>
        <taxon>Alteromonadales</taxon>
        <taxon>Alteromonadaceae</taxon>
        <taxon>Bowmanella</taxon>
    </lineage>
</organism>
<evidence type="ECO:0000259" key="2">
    <source>
        <dbReference type="Pfam" id="PF00144"/>
    </source>
</evidence>
<reference evidence="3" key="1">
    <citation type="submission" date="2021-03" db="EMBL/GenBank/DDBJ databases">
        <title>novel species isolated from a fishpond in China.</title>
        <authorList>
            <person name="Lu H."/>
            <person name="Cai Z."/>
        </authorList>
    </citation>
    <scope>NUCLEOTIDE SEQUENCE</scope>
    <source>
        <strain evidence="3">JCM 30855</strain>
    </source>
</reference>
<feature type="domain" description="Beta-lactamase-related" evidence="2">
    <location>
        <begin position="35"/>
        <end position="353"/>
    </location>
</feature>